<evidence type="ECO:0000256" key="1">
    <source>
        <dbReference type="PROSITE-ProRule" id="PRU00176"/>
    </source>
</evidence>
<accession>A0ABR4EEA6</accession>
<dbReference type="PANTHER" id="PTHR48038:SF1">
    <property type="entry name" value="RIBONUCLEOPROTEIN RB97D"/>
    <property type="match status" value="1"/>
</dbReference>
<feature type="compositionally biased region" description="Low complexity" evidence="2">
    <location>
        <begin position="33"/>
        <end position="44"/>
    </location>
</feature>
<feature type="compositionally biased region" description="Basic and acidic residues" evidence="2">
    <location>
        <begin position="1"/>
        <end position="10"/>
    </location>
</feature>
<dbReference type="Proteomes" id="UP001600888">
    <property type="component" value="Unassembled WGS sequence"/>
</dbReference>
<dbReference type="InterPro" id="IPR000504">
    <property type="entry name" value="RRM_dom"/>
</dbReference>
<organism evidence="4 5">
    <name type="scientific">Diaporthe vaccinii</name>
    <dbReference type="NCBI Taxonomy" id="105482"/>
    <lineage>
        <taxon>Eukaryota</taxon>
        <taxon>Fungi</taxon>
        <taxon>Dikarya</taxon>
        <taxon>Ascomycota</taxon>
        <taxon>Pezizomycotina</taxon>
        <taxon>Sordariomycetes</taxon>
        <taxon>Sordariomycetidae</taxon>
        <taxon>Diaporthales</taxon>
        <taxon>Diaporthaceae</taxon>
        <taxon>Diaporthe</taxon>
        <taxon>Diaporthe eres species complex</taxon>
    </lineage>
</organism>
<dbReference type="InterPro" id="IPR012677">
    <property type="entry name" value="Nucleotide-bd_a/b_plait_sf"/>
</dbReference>
<comment type="caution">
    <text evidence="4">The sequence shown here is derived from an EMBL/GenBank/DDBJ whole genome shotgun (WGS) entry which is preliminary data.</text>
</comment>
<dbReference type="Pfam" id="PF00076">
    <property type="entry name" value="RRM_1"/>
    <property type="match status" value="1"/>
</dbReference>
<proteinExistence type="predicted"/>
<dbReference type="SMART" id="SM00360">
    <property type="entry name" value="RRM"/>
    <property type="match status" value="1"/>
</dbReference>
<evidence type="ECO:0000256" key="2">
    <source>
        <dbReference type="SAM" id="MobiDB-lite"/>
    </source>
</evidence>
<name>A0ABR4EEA6_9PEZI</name>
<dbReference type="InterPro" id="IPR035979">
    <property type="entry name" value="RBD_domain_sf"/>
</dbReference>
<protein>
    <recommendedName>
        <fullName evidence="3">RRM domain-containing protein</fullName>
    </recommendedName>
</protein>
<evidence type="ECO:0000259" key="3">
    <source>
        <dbReference type="PROSITE" id="PS50102"/>
    </source>
</evidence>
<keyword evidence="5" id="KW-1185">Reference proteome</keyword>
<dbReference type="PANTHER" id="PTHR48038">
    <property type="entry name" value="RIBONUCLEOPROTEIN RB97D"/>
    <property type="match status" value="1"/>
</dbReference>
<evidence type="ECO:0000313" key="5">
    <source>
        <dbReference type="Proteomes" id="UP001600888"/>
    </source>
</evidence>
<feature type="region of interest" description="Disordered" evidence="2">
    <location>
        <begin position="1"/>
        <end position="56"/>
    </location>
</feature>
<reference evidence="4 5" key="1">
    <citation type="submission" date="2024-03" db="EMBL/GenBank/DDBJ databases">
        <title>A high-quality draft genome sequence of Diaporthe vaccinii, a causative agent of upright dieback and viscid rot disease in cranberry plants.</title>
        <authorList>
            <person name="Sarrasin M."/>
            <person name="Lang B.F."/>
            <person name="Burger G."/>
        </authorList>
    </citation>
    <scope>NUCLEOTIDE SEQUENCE [LARGE SCALE GENOMIC DNA]</scope>
    <source>
        <strain evidence="4 5">IS7</strain>
    </source>
</reference>
<dbReference type="Gene3D" id="3.30.70.330">
    <property type="match status" value="1"/>
</dbReference>
<keyword evidence="1" id="KW-0694">RNA-binding</keyword>
<evidence type="ECO:0000313" key="4">
    <source>
        <dbReference type="EMBL" id="KAL2280769.1"/>
    </source>
</evidence>
<dbReference type="SUPFAM" id="SSF54928">
    <property type="entry name" value="RNA-binding domain, RBD"/>
    <property type="match status" value="1"/>
</dbReference>
<sequence length="222" mass="25006">MDNSPSEDHTPQPNEVHATSIPVDGASSSAEVQASTPPEAQAPSSEPPTDQPTSDQDEWVVVDTCCANPPAASGPCNKNCNFPRHLANYNGQLCVHHRTKWFNTTIFVGGLNSRTREEDLYHWFQGFGELMYVRKEAGATCGFVQYAGRKEADMAMSQMRGYPILGARLRLSWGNPQRFMDQKCWAHYKLQAWEAFRAYANSKARMSLGEARRDDDADYWMY</sequence>
<dbReference type="PROSITE" id="PS50102">
    <property type="entry name" value="RRM"/>
    <property type="match status" value="1"/>
</dbReference>
<gene>
    <name evidence="4" type="ORF">FJTKL_12281</name>
</gene>
<feature type="domain" description="RRM" evidence="3">
    <location>
        <begin position="104"/>
        <end position="176"/>
    </location>
</feature>
<dbReference type="EMBL" id="JBAWTH010000063">
    <property type="protein sequence ID" value="KAL2280769.1"/>
    <property type="molecule type" value="Genomic_DNA"/>
</dbReference>